<evidence type="ECO:0000313" key="10">
    <source>
        <dbReference type="Proteomes" id="UP000193642"/>
    </source>
</evidence>
<dbReference type="SUPFAM" id="SSF54534">
    <property type="entry name" value="FKBP-like"/>
    <property type="match status" value="2"/>
</dbReference>
<dbReference type="AlphaFoldDB" id="A0A1Y2CNV5"/>
<dbReference type="Proteomes" id="UP000193642">
    <property type="component" value="Unassembled WGS sequence"/>
</dbReference>
<dbReference type="GO" id="GO:0005783">
    <property type="term" value="C:endoplasmic reticulum"/>
    <property type="evidence" value="ECO:0007669"/>
    <property type="project" value="TreeGrafter"/>
</dbReference>
<accession>A0A1Y2CNV5</accession>
<evidence type="ECO:0000256" key="6">
    <source>
        <dbReference type="SAM" id="MobiDB-lite"/>
    </source>
</evidence>
<sequence>MVWVGSLLIVLATAAASASASTSDATKPQPPTTLSVEVIKAIPDDECTIKSQKGDKLSMHYTGYLWEDGKKFDSSRDRKKPFQFTLGVGQVIKGWDEGLLNMCIGERRKLLIPSEMGYGARGFSSLIPPNSPLVFDGVGLVVPPNTFPKSTSNALSRVALALASFVSAGTSSSKDVAAQGVNQVIPIEELHIETIKAVPEAECTYKTQRFDELTVHYDGFIWETGRLFDSTHNRESPFKFYLGRLEMVLGFDKGLFDMCVGEKRKLSIPSQLGFGSRGYHGFDISVPPTRILCMKLNYEGCSLPTREPKEEETKQSEDEKGTEL</sequence>
<keyword evidence="4 5" id="KW-0413">Isomerase</keyword>
<dbReference type="EC" id="5.2.1.8" evidence="2 5"/>
<dbReference type="PANTHER" id="PTHR45779">
    <property type="entry name" value="PEPTIDYLPROLYL ISOMERASE"/>
    <property type="match status" value="1"/>
</dbReference>
<dbReference type="STRING" id="329046.A0A1Y2CNV5"/>
<dbReference type="EMBL" id="MCGO01000011">
    <property type="protein sequence ID" value="ORY48636.1"/>
    <property type="molecule type" value="Genomic_DNA"/>
</dbReference>
<dbReference type="PANTHER" id="PTHR45779:SF7">
    <property type="entry name" value="PEPTIDYLPROLYL ISOMERASE"/>
    <property type="match status" value="1"/>
</dbReference>
<feature type="region of interest" description="Disordered" evidence="6">
    <location>
        <begin position="304"/>
        <end position="324"/>
    </location>
</feature>
<keyword evidence="10" id="KW-1185">Reference proteome</keyword>
<evidence type="ECO:0000256" key="2">
    <source>
        <dbReference type="ARBA" id="ARBA00013194"/>
    </source>
</evidence>
<evidence type="ECO:0000256" key="7">
    <source>
        <dbReference type="SAM" id="SignalP"/>
    </source>
</evidence>
<organism evidence="9 10">
    <name type="scientific">Rhizoclosmatium globosum</name>
    <dbReference type="NCBI Taxonomy" id="329046"/>
    <lineage>
        <taxon>Eukaryota</taxon>
        <taxon>Fungi</taxon>
        <taxon>Fungi incertae sedis</taxon>
        <taxon>Chytridiomycota</taxon>
        <taxon>Chytridiomycota incertae sedis</taxon>
        <taxon>Chytridiomycetes</taxon>
        <taxon>Chytridiales</taxon>
        <taxon>Chytriomycetaceae</taxon>
        <taxon>Rhizoclosmatium</taxon>
    </lineage>
</organism>
<protein>
    <recommendedName>
        <fullName evidence="2 5">peptidylprolyl isomerase</fullName>
        <ecNumber evidence="2 5">5.2.1.8</ecNumber>
    </recommendedName>
</protein>
<dbReference type="InterPro" id="IPR001179">
    <property type="entry name" value="PPIase_FKBP_dom"/>
</dbReference>
<dbReference type="OrthoDB" id="1902587at2759"/>
<dbReference type="Pfam" id="PF00254">
    <property type="entry name" value="FKBP_C"/>
    <property type="match status" value="2"/>
</dbReference>
<feature type="domain" description="PPIase FKBP-type" evidence="8">
    <location>
        <begin position="54"/>
        <end position="136"/>
    </location>
</feature>
<keyword evidence="7" id="KW-0732">Signal</keyword>
<feature type="chain" id="PRO_5012869836" description="peptidylprolyl isomerase" evidence="7">
    <location>
        <begin position="21"/>
        <end position="324"/>
    </location>
</feature>
<keyword evidence="3 5" id="KW-0697">Rotamase</keyword>
<reference evidence="9 10" key="1">
    <citation type="submission" date="2016-07" db="EMBL/GenBank/DDBJ databases">
        <title>Pervasive Adenine N6-methylation of Active Genes in Fungi.</title>
        <authorList>
            <consortium name="DOE Joint Genome Institute"/>
            <person name="Mondo S.J."/>
            <person name="Dannebaum R.O."/>
            <person name="Kuo R.C."/>
            <person name="Labutti K."/>
            <person name="Haridas S."/>
            <person name="Kuo A."/>
            <person name="Salamov A."/>
            <person name="Ahrendt S.R."/>
            <person name="Lipzen A."/>
            <person name="Sullivan W."/>
            <person name="Andreopoulos W.B."/>
            <person name="Clum A."/>
            <person name="Lindquist E."/>
            <person name="Daum C."/>
            <person name="Ramamoorthy G.K."/>
            <person name="Gryganskyi A."/>
            <person name="Culley D."/>
            <person name="Magnuson J.K."/>
            <person name="James T.Y."/>
            <person name="O'Malley M.A."/>
            <person name="Stajich J.E."/>
            <person name="Spatafora J.W."/>
            <person name="Visel A."/>
            <person name="Grigoriev I.V."/>
        </authorList>
    </citation>
    <scope>NUCLEOTIDE SEQUENCE [LARGE SCALE GENOMIC DNA]</scope>
    <source>
        <strain evidence="9 10">JEL800</strain>
    </source>
</reference>
<feature type="domain" description="PPIase FKBP-type" evidence="8">
    <location>
        <begin position="210"/>
        <end position="302"/>
    </location>
</feature>
<comment type="caution">
    <text evidence="9">The sequence shown here is derived from an EMBL/GenBank/DDBJ whole genome shotgun (WGS) entry which is preliminary data.</text>
</comment>
<dbReference type="FunFam" id="3.10.50.40:FF:000006">
    <property type="entry name" value="Peptidyl-prolyl cis-trans isomerase"/>
    <property type="match status" value="1"/>
</dbReference>
<dbReference type="InterPro" id="IPR046357">
    <property type="entry name" value="PPIase_dom_sf"/>
</dbReference>
<evidence type="ECO:0000256" key="1">
    <source>
        <dbReference type="ARBA" id="ARBA00000971"/>
    </source>
</evidence>
<evidence type="ECO:0000256" key="5">
    <source>
        <dbReference type="PROSITE-ProRule" id="PRU00277"/>
    </source>
</evidence>
<evidence type="ECO:0000256" key="3">
    <source>
        <dbReference type="ARBA" id="ARBA00023110"/>
    </source>
</evidence>
<evidence type="ECO:0000313" key="9">
    <source>
        <dbReference type="EMBL" id="ORY48636.1"/>
    </source>
</evidence>
<dbReference type="Gene3D" id="3.10.50.40">
    <property type="match status" value="2"/>
</dbReference>
<feature type="compositionally biased region" description="Basic and acidic residues" evidence="6">
    <location>
        <begin position="306"/>
        <end position="324"/>
    </location>
</feature>
<comment type="catalytic activity">
    <reaction evidence="1 5">
        <text>[protein]-peptidylproline (omega=180) = [protein]-peptidylproline (omega=0)</text>
        <dbReference type="Rhea" id="RHEA:16237"/>
        <dbReference type="Rhea" id="RHEA-COMP:10747"/>
        <dbReference type="Rhea" id="RHEA-COMP:10748"/>
        <dbReference type="ChEBI" id="CHEBI:83833"/>
        <dbReference type="ChEBI" id="CHEBI:83834"/>
        <dbReference type="EC" id="5.2.1.8"/>
    </reaction>
</comment>
<name>A0A1Y2CNV5_9FUNG</name>
<proteinExistence type="predicted"/>
<evidence type="ECO:0000259" key="8">
    <source>
        <dbReference type="PROSITE" id="PS50059"/>
    </source>
</evidence>
<dbReference type="InterPro" id="IPR044609">
    <property type="entry name" value="FKBP2/11"/>
</dbReference>
<gene>
    <name evidence="9" type="ORF">BCR33DRAFT_782338</name>
</gene>
<evidence type="ECO:0000256" key="4">
    <source>
        <dbReference type="ARBA" id="ARBA00023235"/>
    </source>
</evidence>
<dbReference type="GO" id="GO:0003755">
    <property type="term" value="F:peptidyl-prolyl cis-trans isomerase activity"/>
    <property type="evidence" value="ECO:0007669"/>
    <property type="project" value="UniProtKB-KW"/>
</dbReference>
<dbReference type="PROSITE" id="PS50059">
    <property type="entry name" value="FKBP_PPIASE"/>
    <property type="match status" value="2"/>
</dbReference>
<feature type="signal peptide" evidence="7">
    <location>
        <begin position="1"/>
        <end position="20"/>
    </location>
</feature>